<name>A0AAX3TDR6_9ACTN</name>
<evidence type="ECO:0000313" key="3">
    <source>
        <dbReference type="Proteomes" id="UP001152308"/>
    </source>
</evidence>
<protein>
    <submittedName>
        <fullName evidence="2">DUF3263 domain-containing protein</fullName>
    </submittedName>
</protein>
<reference evidence="1" key="1">
    <citation type="journal article" date="2022" name="Data Brief">
        <title>Draft genome sequence data of Gordonia hongkongensis strain EUFUS-Z928 isolated from the octocoral Eunicea fusca.</title>
        <authorList>
            <person name="Sanchez-Suarez J."/>
            <person name="Diaz L."/>
            <person name="Melo-Bolivar J."/>
            <person name="Villamil L."/>
        </authorList>
    </citation>
    <scope>NUCLEOTIDE SEQUENCE</scope>
    <source>
        <strain evidence="1">EUFUS-Z928</strain>
    </source>
</reference>
<dbReference type="EMBL" id="JAKJLQ010000003">
    <property type="protein sequence ID" value="MDF6100388.1"/>
    <property type="molecule type" value="Genomic_DNA"/>
</dbReference>
<accession>A0AAX3TDR6</accession>
<dbReference type="AlphaFoldDB" id="A0AAX3TDR6"/>
<reference evidence="2" key="3">
    <citation type="submission" date="2023-04" db="EMBL/GenBank/DDBJ databases">
        <title>Complete genome sequence of a phthalic acid esters degrading bacterial strain.</title>
        <authorList>
            <person name="Weng L."/>
            <person name="Jia Y."/>
            <person name="Ren L."/>
        </authorList>
    </citation>
    <scope>NUCLEOTIDE SEQUENCE</scope>
    <source>
        <strain evidence="2">RL-LY01</strain>
    </source>
</reference>
<sequence length="73" mass="8611">MDSKQQQMIQFETDWYSLGGGSSRQIVEEFGLTDRDFFSQVDRLVDTDPPSGLTAAELRRMRQVIRRRLWMAR</sequence>
<dbReference type="Proteomes" id="UP001152308">
    <property type="component" value="Unassembled WGS sequence"/>
</dbReference>
<reference evidence="1" key="2">
    <citation type="submission" date="2022-01" db="EMBL/GenBank/DDBJ databases">
        <authorList>
            <person name="Sanchez-Suarez J."/>
            <person name="Villamil L."/>
            <person name="Diaz L.E."/>
        </authorList>
    </citation>
    <scope>NUCLEOTIDE SEQUENCE</scope>
    <source>
        <strain evidence="1">EUFUS-Z928</strain>
    </source>
</reference>
<evidence type="ECO:0000313" key="1">
    <source>
        <dbReference type="EMBL" id="MDF6100388.1"/>
    </source>
</evidence>
<organism evidence="2 4">
    <name type="scientific">Gordonia hongkongensis</name>
    <dbReference type="NCBI Taxonomy" id="1701090"/>
    <lineage>
        <taxon>Bacteria</taxon>
        <taxon>Bacillati</taxon>
        <taxon>Actinomycetota</taxon>
        <taxon>Actinomycetes</taxon>
        <taxon>Mycobacteriales</taxon>
        <taxon>Gordoniaceae</taxon>
        <taxon>Gordonia</taxon>
    </lineage>
</organism>
<keyword evidence="3" id="KW-1185">Reference proteome</keyword>
<dbReference type="RefSeq" id="WP_065632045.1">
    <property type="nucleotide sequence ID" value="NZ_CBDRND010000015.1"/>
</dbReference>
<gene>
    <name evidence="1" type="ORF">L2299_04910</name>
    <name evidence="2" type="ORF">P9A14_11735</name>
</gene>
<dbReference type="Pfam" id="PF11662">
    <property type="entry name" value="DUF3263"/>
    <property type="match status" value="1"/>
</dbReference>
<dbReference type="InterPro" id="IPR021678">
    <property type="entry name" value="DUF3263"/>
</dbReference>
<evidence type="ECO:0000313" key="2">
    <source>
        <dbReference type="EMBL" id="WFP27093.1"/>
    </source>
</evidence>
<evidence type="ECO:0000313" key="4">
    <source>
        <dbReference type="Proteomes" id="UP001213504"/>
    </source>
</evidence>
<proteinExistence type="predicted"/>
<dbReference type="EMBL" id="CP121270">
    <property type="protein sequence ID" value="WFP27093.1"/>
    <property type="molecule type" value="Genomic_DNA"/>
</dbReference>
<dbReference type="Proteomes" id="UP001213504">
    <property type="component" value="Chromosome"/>
</dbReference>